<dbReference type="RefSeq" id="YP_008319793.2">
    <property type="nucleotide sequence ID" value="NC_021858.1"/>
</dbReference>
<dbReference type="PANTHER" id="PTHR36172:SF1">
    <property type="entry name" value="RESOLVASE-RELATED"/>
    <property type="match status" value="1"/>
</dbReference>
<dbReference type="KEGG" id="vg:16512582"/>
<dbReference type="EMBL" id="KC977570">
    <property type="protein sequence ID" value="AGO83124.2"/>
    <property type="molecule type" value="Genomic_DNA"/>
</dbReference>
<reference evidence="4 5" key="1">
    <citation type="journal article" date="2013" name="Science">
        <title>Pandoraviruses: amoeba viruses with genomes up to 2.5 Mb reaching that of parasitic eukaryotes.</title>
        <authorList>
            <person name="Philippe N."/>
            <person name="Legendre M."/>
            <person name="Doutre G."/>
            <person name="Coute Y."/>
            <person name="Poirot O."/>
            <person name="Lescot M."/>
            <person name="Arslan D."/>
            <person name="Seltzer V."/>
            <person name="Bertaux L."/>
            <person name="Bruley C."/>
            <person name="Garin J."/>
            <person name="Claverie J.M."/>
            <person name="Abergel C."/>
        </authorList>
    </citation>
    <scope>NUCLEOTIDE SEQUENCE [LARGE SCALE GENOMIC DNA]</scope>
    <source>
        <strain evidence="4">Melbourne</strain>
    </source>
</reference>
<dbReference type="InterPro" id="IPR010095">
    <property type="entry name" value="Cas12f1-like_TNB"/>
</dbReference>
<protein>
    <submittedName>
        <fullName evidence="4">Transposase</fullName>
    </submittedName>
</protein>
<keyword evidence="1" id="KW-0238">DNA-binding</keyword>
<feature type="region of interest" description="Disordered" evidence="2">
    <location>
        <begin position="282"/>
        <end position="356"/>
    </location>
</feature>
<dbReference type="NCBIfam" id="NF040570">
    <property type="entry name" value="guided_TnpB"/>
    <property type="match status" value="1"/>
</dbReference>
<feature type="compositionally biased region" description="Polar residues" evidence="2">
    <location>
        <begin position="345"/>
        <end position="356"/>
    </location>
</feature>
<evidence type="ECO:0000256" key="1">
    <source>
        <dbReference type="ARBA" id="ARBA00023125"/>
    </source>
</evidence>
<dbReference type="GeneID" id="16512582"/>
<dbReference type="InterPro" id="IPR051491">
    <property type="entry name" value="Recombinase/Transposase-rel"/>
</dbReference>
<feature type="domain" description="Cas12f1-like TNB" evidence="3">
    <location>
        <begin position="568"/>
        <end position="635"/>
    </location>
</feature>
<accession>S4VZ39</accession>
<dbReference type="Pfam" id="PF07282">
    <property type="entry name" value="Cas12f1-like_TNB"/>
    <property type="match status" value="1"/>
</dbReference>
<gene>
    <name evidence="4" type="ORF">pdul_cds_895</name>
</gene>
<dbReference type="GO" id="GO:0003677">
    <property type="term" value="F:DNA binding"/>
    <property type="evidence" value="ECO:0007669"/>
    <property type="project" value="UniProtKB-KW"/>
</dbReference>
<proteinExistence type="predicted"/>
<evidence type="ECO:0000313" key="4">
    <source>
        <dbReference type="EMBL" id="AGO83124.2"/>
    </source>
</evidence>
<evidence type="ECO:0000313" key="5">
    <source>
        <dbReference type="Proteomes" id="UP000201566"/>
    </source>
</evidence>
<sequence>MASRPRRPRAADATSRRPFWFDAARTPYLARHLPHGIYTASPRSPLSDVCESGWLKADMARRAADPPPVEFRVTHPPEPSAAARDAANKAARASKRRKTAKSVKTKDVPRRIFSLRLDPTPAQKRFFQRAIGIACLAKRLAYRHLGDQRLPVTAKRINDLKKKICTEHFQTRVLTGEVSAKGKPRFHKQKADQPNTFLPEKTRRRLYEQDLRERAKVHRDTTEAAWCAERKWKRSRKTWTPPLDQRPIPAVVRCNAVIRFCQTVSTIQALVEEEGIVWDARSAASRVSPPIARSGRARVQSATSKKRKRTKEPNAPTTTAGGPPRRPRPSMGPRQVKPTDRNRTRQSFSIDATPGNANPYSARWDIVGDDRVHFMGTAVRLWGKPAKRRRELARLSARMPDGQRATGQQVIVRYESGRYHLLVQCLFAEPPKRAAEPDRAVCAVALDPGVRTFHGMYDLDGRFGEIGAGQIQQIVRIAKRAGRIRSHIDRHLQDRRPGDHNKAKRKRARKKVRAAMLKTRDLKSDAHWKTAKSLCERYDHVVIPRLPVAKMVQTLARSTSRQLMHWSHYQFRQRLQHKAAQLGVCVHVVNEAYTSMTCGRCLWIEESFRRNSSKHFECRRCGYAADRDLNAARNIMLKTIEAAVGTLEAVPPRVDVGGAAGLALAATTID</sequence>
<evidence type="ECO:0000256" key="2">
    <source>
        <dbReference type="SAM" id="MobiDB-lite"/>
    </source>
</evidence>
<dbReference type="Proteomes" id="UP000201566">
    <property type="component" value="Segment"/>
</dbReference>
<name>S4VZ39_9VIRU</name>
<dbReference type="NCBIfam" id="TIGR01766">
    <property type="entry name" value="IS200/IS605 family accessory protein TnpB-like domain"/>
    <property type="match status" value="1"/>
</dbReference>
<evidence type="ECO:0000259" key="3">
    <source>
        <dbReference type="Pfam" id="PF07282"/>
    </source>
</evidence>
<organism evidence="4 5">
    <name type="scientific">Pandoravirus dulcis</name>
    <dbReference type="NCBI Taxonomy" id="1349409"/>
    <lineage>
        <taxon>Viruses</taxon>
        <taxon>Pandoravirus</taxon>
    </lineage>
</organism>
<dbReference type="PANTHER" id="PTHR36172">
    <property type="match status" value="1"/>
</dbReference>